<feature type="transmembrane region" description="Helical" evidence="2">
    <location>
        <begin position="28"/>
        <end position="49"/>
    </location>
</feature>
<dbReference type="AlphaFoldDB" id="W7J198"/>
<evidence type="ECO:0000313" key="3">
    <source>
        <dbReference type="EMBL" id="EWC62812.1"/>
    </source>
</evidence>
<dbReference type="EMBL" id="AYXG01000070">
    <property type="protein sequence ID" value="EWC62812.1"/>
    <property type="molecule type" value="Genomic_DNA"/>
</dbReference>
<feature type="region of interest" description="Disordered" evidence="1">
    <location>
        <begin position="1"/>
        <end position="22"/>
    </location>
</feature>
<comment type="caution">
    <text evidence="3">The sequence shown here is derived from an EMBL/GenBank/DDBJ whole genome shotgun (WGS) entry which is preliminary data.</text>
</comment>
<sequence length="230" mass="24350">MPAAEQPGDPFRFQPEPAPPPGNPALNWGLRIAALVAIAVISGLVWSYVSGDDDPSGTATPTTQQTRPKTEGVYRFEPYKDVPTPRTDTDCAAHAYSKTKTFLAQPGICTKVVQAVFTTRVQDRTVLVGVGVLHMSGADKADELRRLTDQDGTGNVSDLVREGVVSAPPLKSLSNGLGYAAQQNQAVVVIVEADFAPVNGKSTTTKADEATLDSICDDALRLVEEIDTGA</sequence>
<evidence type="ECO:0000313" key="4">
    <source>
        <dbReference type="Proteomes" id="UP000019277"/>
    </source>
</evidence>
<organism evidence="3 4">
    <name type="scientific">Actinokineospora spheciospongiae</name>
    <dbReference type="NCBI Taxonomy" id="909613"/>
    <lineage>
        <taxon>Bacteria</taxon>
        <taxon>Bacillati</taxon>
        <taxon>Actinomycetota</taxon>
        <taxon>Actinomycetes</taxon>
        <taxon>Pseudonocardiales</taxon>
        <taxon>Pseudonocardiaceae</taxon>
        <taxon>Actinokineospora</taxon>
    </lineage>
</organism>
<keyword evidence="2" id="KW-0812">Transmembrane</keyword>
<keyword evidence="2" id="KW-1133">Transmembrane helix</keyword>
<proteinExistence type="predicted"/>
<keyword evidence="2" id="KW-0472">Membrane</keyword>
<evidence type="ECO:0000256" key="1">
    <source>
        <dbReference type="SAM" id="MobiDB-lite"/>
    </source>
</evidence>
<dbReference type="eggNOG" id="ENOG5033KY9">
    <property type="taxonomic scope" value="Bacteria"/>
</dbReference>
<gene>
    <name evidence="3" type="ORF">UO65_1846</name>
</gene>
<name>W7J198_9PSEU</name>
<accession>W7J198</accession>
<keyword evidence="4" id="KW-1185">Reference proteome</keyword>
<evidence type="ECO:0000256" key="2">
    <source>
        <dbReference type="SAM" id="Phobius"/>
    </source>
</evidence>
<dbReference type="Proteomes" id="UP000019277">
    <property type="component" value="Unassembled WGS sequence"/>
</dbReference>
<protein>
    <submittedName>
        <fullName evidence="3">Uncharacterized protein</fullName>
    </submittedName>
</protein>
<reference evidence="3 4" key="1">
    <citation type="journal article" date="2014" name="Genome Announc.">
        <title>Draft Genome Sequence of the Antitrypanosomally Active Sponge-Associated Bacterium Actinokineospora sp. Strain EG49.</title>
        <authorList>
            <person name="Harjes J."/>
            <person name="Ryu T."/>
            <person name="Abdelmohsen U.R."/>
            <person name="Moitinho-Silva L."/>
            <person name="Horn H."/>
            <person name="Ravasi T."/>
            <person name="Hentschel U."/>
        </authorList>
    </citation>
    <scope>NUCLEOTIDE SEQUENCE [LARGE SCALE GENOMIC DNA]</scope>
    <source>
        <strain evidence="3 4">EG49</strain>
    </source>
</reference>